<sequence>MKYIDMHCDTVLEWLEQEERGTKPDFVNNALSVDLSKLQKGGCMVQNFALFTNLKKEAVPEKETMKLYDMYCRMLEENRDRVAPVLRYADIEKNAREGKISALLTLEEGDVVFGSLAMLRNYYRMGVRMIALTWNHPNAIGHPNFSMDAFDDYKAADVLQRADTKHGLNAFGIRYVREMERLGILIDVSHLSDAGFWDVVRHTTKPFVASHSNAHGVCPVARNLSDDMILALARRGGVMGLNFCGDFLKLDGTNKSRVEDMVAHIDYIKALAGVDVIGLGTDFDGIQSDLEIEDASQIGKLAQALRHHGYTEEEIEKIFYKNVLRVYQNGLE</sequence>
<dbReference type="Proteomes" id="UP000308836">
    <property type="component" value="Unassembled WGS sequence"/>
</dbReference>
<accession>A0AC61R466</accession>
<reference evidence="1" key="1">
    <citation type="submission" date="2019-04" db="EMBL/GenBank/DDBJ databases">
        <title>Microbes associate with the intestines of laboratory mice.</title>
        <authorList>
            <person name="Navarre W."/>
            <person name="Wong E."/>
            <person name="Huang K."/>
            <person name="Tropini C."/>
            <person name="Ng K."/>
            <person name="Yu B."/>
        </authorList>
    </citation>
    <scope>NUCLEOTIDE SEQUENCE</scope>
    <source>
        <strain evidence="1">NM09_H32</strain>
    </source>
</reference>
<comment type="caution">
    <text evidence="1">The sequence shown here is derived from an EMBL/GenBank/DDBJ whole genome shotgun (WGS) entry which is preliminary data.</text>
</comment>
<evidence type="ECO:0000313" key="1">
    <source>
        <dbReference type="EMBL" id="TGY64797.1"/>
    </source>
</evidence>
<proteinExistence type="predicted"/>
<dbReference type="EMBL" id="SRYG01000035">
    <property type="protein sequence ID" value="TGY64797.1"/>
    <property type="molecule type" value="Genomic_DNA"/>
</dbReference>
<name>A0AC61R466_9FIRM</name>
<protein>
    <submittedName>
        <fullName evidence="1">Membrane dipeptidase</fullName>
    </submittedName>
</protein>
<organism evidence="1 2">
    <name type="scientific">Dubosiella muris</name>
    <dbReference type="NCBI Taxonomy" id="3038133"/>
    <lineage>
        <taxon>Bacteria</taxon>
        <taxon>Bacillati</taxon>
        <taxon>Bacillota</taxon>
        <taxon>Erysipelotrichia</taxon>
        <taxon>Erysipelotrichales</taxon>
        <taxon>Erysipelotrichaceae</taxon>
        <taxon>Dubosiella</taxon>
    </lineage>
</organism>
<keyword evidence="2" id="KW-1185">Reference proteome</keyword>
<gene>
    <name evidence="1" type="ORF">E5336_11745</name>
</gene>
<evidence type="ECO:0000313" key="2">
    <source>
        <dbReference type="Proteomes" id="UP000308836"/>
    </source>
</evidence>